<proteinExistence type="predicted"/>
<evidence type="ECO:0000313" key="1">
    <source>
        <dbReference type="EMBL" id="AHH96328.1"/>
    </source>
</evidence>
<dbReference type="AlphaFoldDB" id="W5W528"/>
<reference evidence="1 2" key="1">
    <citation type="journal article" date="2014" name="BMC Genomics">
        <title>Complete genome sequence of producer of the glycopeptide antibiotic Aculeximycin Kutzneria albida DSM 43870T, a representative of minor genus of Pseudonocardiaceae.</title>
        <authorList>
            <person name="Rebets Y."/>
            <person name="Tokovenko B."/>
            <person name="Lushchyk I."/>
            <person name="Ruckert C."/>
            <person name="Zaburannyi N."/>
            <person name="Bechthold A."/>
            <person name="Kalinowski J."/>
            <person name="Luzhetskyy A."/>
        </authorList>
    </citation>
    <scope>NUCLEOTIDE SEQUENCE [LARGE SCALE GENOMIC DNA]</scope>
    <source>
        <strain evidence="1">DSM 43870</strain>
    </source>
</reference>
<organism evidence="1 2">
    <name type="scientific">Kutzneria albida DSM 43870</name>
    <dbReference type="NCBI Taxonomy" id="1449976"/>
    <lineage>
        <taxon>Bacteria</taxon>
        <taxon>Bacillati</taxon>
        <taxon>Actinomycetota</taxon>
        <taxon>Actinomycetes</taxon>
        <taxon>Pseudonocardiales</taxon>
        <taxon>Pseudonocardiaceae</taxon>
        <taxon>Kutzneria</taxon>
    </lineage>
</organism>
<gene>
    <name evidence="1" type="ORF">KALB_2960</name>
</gene>
<accession>W5W528</accession>
<dbReference type="RefSeq" id="WP_025356466.1">
    <property type="nucleotide sequence ID" value="NZ_CP007155.1"/>
</dbReference>
<evidence type="ECO:0000313" key="2">
    <source>
        <dbReference type="Proteomes" id="UP000019225"/>
    </source>
</evidence>
<sequence length="72" mass="8115">MRRAVLVGIDEYEMAALRPVTRTLVRAKLTQLFANARDADHLGKVTAPSLYREAPLTPLGRYFWSLASKRAL</sequence>
<protein>
    <submittedName>
        <fullName evidence="1">Uncharacterized protein</fullName>
    </submittedName>
</protein>
<dbReference type="HOGENOM" id="CLU_2717130_0_0_11"/>
<name>W5W528_9PSEU</name>
<dbReference type="Proteomes" id="UP000019225">
    <property type="component" value="Chromosome"/>
</dbReference>
<dbReference type="EMBL" id="CP007155">
    <property type="protein sequence ID" value="AHH96328.1"/>
    <property type="molecule type" value="Genomic_DNA"/>
</dbReference>
<dbReference type="STRING" id="1449976.KALB_2960"/>
<keyword evidence="2" id="KW-1185">Reference proteome</keyword>
<dbReference type="KEGG" id="kal:KALB_2960"/>